<dbReference type="Gene3D" id="3.80.10.10">
    <property type="entry name" value="Ribonuclease Inhibitor"/>
    <property type="match status" value="1"/>
</dbReference>
<sequence length="562" mass="62977">MRFIESPSSRFRVKSLFATQKSNVKPSALSAPVERLPASILQEIAGHISCLTDVLNFGLCSRLMWERLLPRLYADVDLKTNKQCKLLSALAKRPAIARHIRTLAVRPNNAEWTLPEDPINEVAISDLISRLAAHLTALHTFIWDGLEMPEDQMWLKLRKSCPHLVNIGTTVAEEPVENTSHLFAFRDLRKFSFVVKCASLEWLADGRPPMEKLPKRFWAMLVEHCPDLEELVIGGAAPCPRLFDIRPVSYGQWPRLRSLTLGDLAMQAPPKNDGRREPSFMAFLRSHPQLRCLKMQHVGGDAFPSALDLPPIALPNLLTFSGPLTYVRTLPQPWLLQDLSLNGLQHSATSFPLLFSCLQQLTSLKSLSILIDLSLYTTINRSLQPRDHSKIFHSVLASCPRLSHLDLLCFTQPTFNVIEFSNAIHAAPHLRSFVLTKVHASSDEDMTHSAAQIARQNPALDTFTLRYSQNSWLNPTGIRPKHVGTYAVEHDAAGAATSLAADEWGVKSFGYHYSRRFQHKIPTLVPQRRPSLMRLGRSRSSASSHSSVSSRSTSARSFSFAL</sequence>
<evidence type="ECO:0008006" key="4">
    <source>
        <dbReference type="Google" id="ProtNLM"/>
    </source>
</evidence>
<dbReference type="Proteomes" id="UP001215280">
    <property type="component" value="Unassembled WGS sequence"/>
</dbReference>
<reference evidence="2" key="1">
    <citation type="submission" date="2023-03" db="EMBL/GenBank/DDBJ databases">
        <title>Massive genome expansion in bonnet fungi (Mycena s.s.) driven by repeated elements and novel gene families across ecological guilds.</title>
        <authorList>
            <consortium name="Lawrence Berkeley National Laboratory"/>
            <person name="Harder C.B."/>
            <person name="Miyauchi S."/>
            <person name="Viragh M."/>
            <person name="Kuo A."/>
            <person name="Thoen E."/>
            <person name="Andreopoulos B."/>
            <person name="Lu D."/>
            <person name="Skrede I."/>
            <person name="Drula E."/>
            <person name="Henrissat B."/>
            <person name="Morin E."/>
            <person name="Kohler A."/>
            <person name="Barry K."/>
            <person name="LaButti K."/>
            <person name="Morin E."/>
            <person name="Salamov A."/>
            <person name="Lipzen A."/>
            <person name="Mereny Z."/>
            <person name="Hegedus B."/>
            <person name="Baldrian P."/>
            <person name="Stursova M."/>
            <person name="Weitz H."/>
            <person name="Taylor A."/>
            <person name="Grigoriev I.V."/>
            <person name="Nagy L.G."/>
            <person name="Martin F."/>
            <person name="Kauserud H."/>
        </authorList>
    </citation>
    <scope>NUCLEOTIDE SEQUENCE</scope>
    <source>
        <strain evidence="2">CBHHK188m</strain>
    </source>
</reference>
<protein>
    <recommendedName>
        <fullName evidence="4">F-box domain-containing protein</fullName>
    </recommendedName>
</protein>
<gene>
    <name evidence="2" type="ORF">DFH07DRAFT_915432</name>
</gene>
<keyword evidence="3" id="KW-1185">Reference proteome</keyword>
<proteinExistence type="predicted"/>
<comment type="caution">
    <text evidence="2">The sequence shown here is derived from an EMBL/GenBank/DDBJ whole genome shotgun (WGS) entry which is preliminary data.</text>
</comment>
<evidence type="ECO:0000256" key="1">
    <source>
        <dbReference type="SAM" id="MobiDB-lite"/>
    </source>
</evidence>
<dbReference type="InterPro" id="IPR032675">
    <property type="entry name" value="LRR_dom_sf"/>
</dbReference>
<evidence type="ECO:0000313" key="3">
    <source>
        <dbReference type="Proteomes" id="UP001215280"/>
    </source>
</evidence>
<organism evidence="2 3">
    <name type="scientific">Mycena maculata</name>
    <dbReference type="NCBI Taxonomy" id="230809"/>
    <lineage>
        <taxon>Eukaryota</taxon>
        <taxon>Fungi</taxon>
        <taxon>Dikarya</taxon>
        <taxon>Basidiomycota</taxon>
        <taxon>Agaricomycotina</taxon>
        <taxon>Agaricomycetes</taxon>
        <taxon>Agaricomycetidae</taxon>
        <taxon>Agaricales</taxon>
        <taxon>Marasmiineae</taxon>
        <taxon>Mycenaceae</taxon>
        <taxon>Mycena</taxon>
    </lineage>
</organism>
<dbReference type="AlphaFoldDB" id="A0AAD7JNR2"/>
<name>A0AAD7JNR2_9AGAR</name>
<evidence type="ECO:0000313" key="2">
    <source>
        <dbReference type="EMBL" id="KAJ7768719.1"/>
    </source>
</evidence>
<dbReference type="SUPFAM" id="SSF52047">
    <property type="entry name" value="RNI-like"/>
    <property type="match status" value="1"/>
</dbReference>
<dbReference type="EMBL" id="JARJLG010000027">
    <property type="protein sequence ID" value="KAJ7768719.1"/>
    <property type="molecule type" value="Genomic_DNA"/>
</dbReference>
<feature type="region of interest" description="Disordered" evidence="1">
    <location>
        <begin position="528"/>
        <end position="549"/>
    </location>
</feature>
<accession>A0AAD7JNR2</accession>